<accession>A0AAE1DVX1</accession>
<keyword evidence="11" id="KW-1185">Reference proteome</keyword>
<comment type="similarity">
    <text evidence="2">Belongs to the glycosyl hydrolase 9 (cellulase E) family.</text>
</comment>
<protein>
    <recommendedName>
        <fullName evidence="3">cellulase</fullName>
        <ecNumber evidence="3">3.2.1.4</ecNumber>
    </recommendedName>
</protein>
<evidence type="ECO:0000259" key="9">
    <source>
        <dbReference type="Pfam" id="PF00759"/>
    </source>
</evidence>
<evidence type="ECO:0000256" key="3">
    <source>
        <dbReference type="ARBA" id="ARBA00012601"/>
    </source>
</evidence>
<evidence type="ECO:0000256" key="6">
    <source>
        <dbReference type="ARBA" id="ARBA00023277"/>
    </source>
</evidence>
<evidence type="ECO:0000256" key="4">
    <source>
        <dbReference type="ARBA" id="ARBA00022801"/>
    </source>
</evidence>
<dbReference type="Gene3D" id="1.50.10.10">
    <property type="match status" value="1"/>
</dbReference>
<evidence type="ECO:0000256" key="8">
    <source>
        <dbReference type="ARBA" id="ARBA00023326"/>
    </source>
</evidence>
<keyword evidence="4" id="KW-0378">Hydrolase</keyword>
<dbReference type="EC" id="3.2.1.4" evidence="3"/>
<reference evidence="10" key="1">
    <citation type="journal article" date="2023" name="G3 (Bethesda)">
        <title>A reference genome for the long-term kleptoplast-retaining sea slug Elysia crispata morphotype clarki.</title>
        <authorList>
            <person name="Eastman K.E."/>
            <person name="Pendleton A.L."/>
            <person name="Shaikh M.A."/>
            <person name="Suttiyut T."/>
            <person name="Ogas R."/>
            <person name="Tomko P."/>
            <person name="Gavelis G."/>
            <person name="Widhalm J.R."/>
            <person name="Wisecaver J.H."/>
        </authorList>
    </citation>
    <scope>NUCLEOTIDE SEQUENCE</scope>
    <source>
        <strain evidence="10">ECLA1</strain>
    </source>
</reference>
<dbReference type="SUPFAM" id="SSF48208">
    <property type="entry name" value="Six-hairpin glycosidases"/>
    <property type="match status" value="1"/>
</dbReference>
<proteinExistence type="inferred from homology"/>
<keyword evidence="6" id="KW-0119">Carbohydrate metabolism</keyword>
<evidence type="ECO:0000313" key="11">
    <source>
        <dbReference type="Proteomes" id="UP001283361"/>
    </source>
</evidence>
<comment type="caution">
    <text evidence="10">The sequence shown here is derived from an EMBL/GenBank/DDBJ whole genome shotgun (WGS) entry which is preliminary data.</text>
</comment>
<evidence type="ECO:0000313" key="10">
    <source>
        <dbReference type="EMBL" id="KAK3784996.1"/>
    </source>
</evidence>
<dbReference type="InterPro" id="IPR012341">
    <property type="entry name" value="6hp_glycosidase-like_sf"/>
</dbReference>
<name>A0AAE1DVX1_9GAST</name>
<keyword evidence="5" id="KW-0136">Cellulose degradation</keyword>
<dbReference type="AlphaFoldDB" id="A0AAE1DVX1"/>
<dbReference type="GO" id="GO:0008810">
    <property type="term" value="F:cellulase activity"/>
    <property type="evidence" value="ECO:0007669"/>
    <property type="project" value="UniProtKB-EC"/>
</dbReference>
<organism evidence="10 11">
    <name type="scientific">Elysia crispata</name>
    <name type="common">lettuce slug</name>
    <dbReference type="NCBI Taxonomy" id="231223"/>
    <lineage>
        <taxon>Eukaryota</taxon>
        <taxon>Metazoa</taxon>
        <taxon>Spiralia</taxon>
        <taxon>Lophotrochozoa</taxon>
        <taxon>Mollusca</taxon>
        <taxon>Gastropoda</taxon>
        <taxon>Heterobranchia</taxon>
        <taxon>Euthyneura</taxon>
        <taxon>Panpulmonata</taxon>
        <taxon>Sacoglossa</taxon>
        <taxon>Placobranchoidea</taxon>
        <taxon>Plakobranchidae</taxon>
        <taxon>Elysia</taxon>
    </lineage>
</organism>
<dbReference type="Proteomes" id="UP001283361">
    <property type="component" value="Unassembled WGS sequence"/>
</dbReference>
<sequence>MASTTTLLTWSLIRFKDGYQQAKQLDMMYDMVKWPLDYFLKAWEPGHSFWGRPEDMTMARPCKVVSSGSKGSDIAGETAAALAAGAIAFKDKGDNSYSTQLLAAAESLYSFAKANRGVFGGSAAFYGSSGDQDEMCGAAVSLYRATGNNDHLSDAKGFVETAWGWSLSWDDKNVACQELLYEETNDAIYKDAVVGFFQGWLPGGQITYTPCGLAWRDKWGANRYAGNAAFMALLAAEAGIETDKYRTWATEQINYLLGDNNHDGGCYSFEIAAPSCPDRPSPCSQAQLSANVPSPQVLQGALVGGPDAQDNCQDLRTDYVQNKVATDYNSGFQGALAGINHLQASGKMPATNNKCPCKN</sequence>
<gene>
    <name evidence="10" type="ORF">RRG08_037948</name>
</gene>
<keyword evidence="8" id="KW-0624">Polysaccharide degradation</keyword>
<dbReference type="InterPro" id="IPR001701">
    <property type="entry name" value="Glyco_hydro_9"/>
</dbReference>
<dbReference type="PANTHER" id="PTHR22298">
    <property type="entry name" value="ENDO-1,4-BETA-GLUCANASE"/>
    <property type="match status" value="1"/>
</dbReference>
<evidence type="ECO:0000256" key="1">
    <source>
        <dbReference type="ARBA" id="ARBA00000966"/>
    </source>
</evidence>
<evidence type="ECO:0000256" key="2">
    <source>
        <dbReference type="ARBA" id="ARBA00007072"/>
    </source>
</evidence>
<keyword evidence="7" id="KW-0326">Glycosidase</keyword>
<comment type="catalytic activity">
    <reaction evidence="1">
        <text>Endohydrolysis of (1-&gt;4)-beta-D-glucosidic linkages in cellulose, lichenin and cereal beta-D-glucans.</text>
        <dbReference type="EC" id="3.2.1.4"/>
    </reaction>
</comment>
<dbReference type="EMBL" id="JAWDGP010002177">
    <property type="protein sequence ID" value="KAK3784996.1"/>
    <property type="molecule type" value="Genomic_DNA"/>
</dbReference>
<dbReference type="GO" id="GO:0030245">
    <property type="term" value="P:cellulose catabolic process"/>
    <property type="evidence" value="ECO:0007669"/>
    <property type="project" value="UniProtKB-KW"/>
</dbReference>
<dbReference type="Pfam" id="PF00759">
    <property type="entry name" value="Glyco_hydro_9"/>
    <property type="match status" value="1"/>
</dbReference>
<evidence type="ECO:0000256" key="7">
    <source>
        <dbReference type="ARBA" id="ARBA00023295"/>
    </source>
</evidence>
<feature type="domain" description="Glycoside hydrolase family 9" evidence="9">
    <location>
        <begin position="1"/>
        <end position="336"/>
    </location>
</feature>
<dbReference type="InterPro" id="IPR008928">
    <property type="entry name" value="6-hairpin_glycosidase_sf"/>
</dbReference>
<evidence type="ECO:0000256" key="5">
    <source>
        <dbReference type="ARBA" id="ARBA00023001"/>
    </source>
</evidence>